<sequence length="237" mass="27385">MPGLERLIYVDDSYNESHAGLIVFGWVECHPVRWCSALRAWLELRKELYREFTLPPSTELHATRFVNGRDRLITDPAAVSRNFFAPDGTLLKKDLGRAVALRCLDLLHRCPDLTTGAVYAQTDSRGRAFAREKYDLYRRLIGTWDDVCRAADHYALITMDGNDPHFLDAHRELPLDERRIIEDPTMHDSRRSQWIQMADLVAYTALMAVNRHAHNEFAWNWFGTYLAPRGSTVPTRL</sequence>
<evidence type="ECO:0000313" key="1">
    <source>
        <dbReference type="EMBL" id="GAA1103204.1"/>
    </source>
</evidence>
<reference evidence="1 2" key="1">
    <citation type="journal article" date="2019" name="Int. J. Syst. Evol. Microbiol.">
        <title>The Global Catalogue of Microorganisms (GCM) 10K type strain sequencing project: providing services to taxonomists for standard genome sequencing and annotation.</title>
        <authorList>
            <consortium name="The Broad Institute Genomics Platform"/>
            <consortium name="The Broad Institute Genome Sequencing Center for Infectious Disease"/>
            <person name="Wu L."/>
            <person name="Ma J."/>
        </authorList>
    </citation>
    <scope>NUCLEOTIDE SEQUENCE [LARGE SCALE GENOMIC DNA]</scope>
    <source>
        <strain evidence="1 2">JCM 13008</strain>
    </source>
</reference>
<accession>A0ABN1TVK9</accession>
<dbReference type="Pfam" id="PF12686">
    <property type="entry name" value="DUF3800"/>
    <property type="match status" value="1"/>
</dbReference>
<dbReference type="InterPro" id="IPR024524">
    <property type="entry name" value="DUF3800"/>
</dbReference>
<dbReference type="RefSeq" id="WP_343994390.1">
    <property type="nucleotide sequence ID" value="NZ_BAAALG010000009.1"/>
</dbReference>
<comment type="caution">
    <text evidence="1">The sequence shown here is derived from an EMBL/GenBank/DDBJ whole genome shotgun (WGS) entry which is preliminary data.</text>
</comment>
<proteinExistence type="predicted"/>
<gene>
    <name evidence="1" type="ORF">GCM10009668_22460</name>
</gene>
<organism evidence="1 2">
    <name type="scientific">Nocardioides dubius</name>
    <dbReference type="NCBI Taxonomy" id="317019"/>
    <lineage>
        <taxon>Bacteria</taxon>
        <taxon>Bacillati</taxon>
        <taxon>Actinomycetota</taxon>
        <taxon>Actinomycetes</taxon>
        <taxon>Propionibacteriales</taxon>
        <taxon>Nocardioidaceae</taxon>
        <taxon>Nocardioides</taxon>
    </lineage>
</organism>
<dbReference type="Proteomes" id="UP001501581">
    <property type="component" value="Unassembled WGS sequence"/>
</dbReference>
<dbReference type="EMBL" id="BAAALG010000009">
    <property type="protein sequence ID" value="GAA1103204.1"/>
    <property type="molecule type" value="Genomic_DNA"/>
</dbReference>
<keyword evidence="2" id="KW-1185">Reference proteome</keyword>
<name>A0ABN1TVK9_9ACTN</name>
<evidence type="ECO:0008006" key="3">
    <source>
        <dbReference type="Google" id="ProtNLM"/>
    </source>
</evidence>
<protein>
    <recommendedName>
        <fullName evidence="3">DUF3800 domain-containing protein</fullName>
    </recommendedName>
</protein>
<evidence type="ECO:0000313" key="2">
    <source>
        <dbReference type="Proteomes" id="UP001501581"/>
    </source>
</evidence>